<protein>
    <recommendedName>
        <fullName evidence="3">Glycosyl transferase family 2</fullName>
    </recommendedName>
</protein>
<sequence>MPATIISLTTIPPRFSQIGATLRDLLRQDVKIDEIRLNIARSYRRFPGIVPSLPTLPEGITVHISEQDYGPGTKLLPTLRDHLGKDTEILFCDDDQEYAPDWARHFLETRREKPNCCIVGKGYDFDSRPKGSRYFIEDTLFPRAYRQQKGLGYRLQRLVHLAQRRPKPFLATLPGYVHVLEAYRGALVRPEFFPEEVFDIPDLLWTVDDPWFSGHMARKNVPIWMMLRDRPHRDGYEAHHTERLLEFEYQGVGRLDADTACIDYFREHYGIWPGRKEVPKEVAA</sequence>
<dbReference type="InterPro" id="IPR029044">
    <property type="entry name" value="Nucleotide-diphossugar_trans"/>
</dbReference>
<evidence type="ECO:0000313" key="2">
    <source>
        <dbReference type="Proteomes" id="UP000186221"/>
    </source>
</evidence>
<dbReference type="STRING" id="453582.SAMN05421580_10685"/>
<proteinExistence type="predicted"/>
<dbReference type="RefSeq" id="WP_076484884.1">
    <property type="nucleotide sequence ID" value="NZ_FTOG01000006.1"/>
</dbReference>
<accession>A0A1N7MPC4</accession>
<dbReference type="AlphaFoldDB" id="A0A1N7MPC4"/>
<dbReference type="SUPFAM" id="SSF53448">
    <property type="entry name" value="Nucleotide-diphospho-sugar transferases"/>
    <property type="match status" value="1"/>
</dbReference>
<gene>
    <name evidence="1" type="ORF">SAMN05421580_10685</name>
</gene>
<keyword evidence="2" id="KW-1185">Reference proteome</keyword>
<dbReference type="CDD" id="cd00761">
    <property type="entry name" value="Glyco_tranf_GTA_type"/>
    <property type="match status" value="1"/>
</dbReference>
<dbReference type="Proteomes" id="UP000186221">
    <property type="component" value="Unassembled WGS sequence"/>
</dbReference>
<organism evidence="1 2">
    <name type="scientific">Rhodobacter aestuarii</name>
    <dbReference type="NCBI Taxonomy" id="453582"/>
    <lineage>
        <taxon>Bacteria</taxon>
        <taxon>Pseudomonadati</taxon>
        <taxon>Pseudomonadota</taxon>
        <taxon>Alphaproteobacteria</taxon>
        <taxon>Rhodobacterales</taxon>
        <taxon>Rhodobacter group</taxon>
        <taxon>Rhodobacter</taxon>
    </lineage>
</organism>
<reference evidence="2" key="1">
    <citation type="submission" date="2017-01" db="EMBL/GenBank/DDBJ databases">
        <authorList>
            <person name="Varghese N."/>
            <person name="Submissions S."/>
        </authorList>
    </citation>
    <scope>NUCLEOTIDE SEQUENCE [LARGE SCALE GENOMIC DNA]</scope>
    <source>
        <strain evidence="2">DSM 19945</strain>
    </source>
</reference>
<dbReference type="OrthoDB" id="5465469at2"/>
<evidence type="ECO:0000313" key="1">
    <source>
        <dbReference type="EMBL" id="SIS87848.1"/>
    </source>
</evidence>
<name>A0A1N7MPC4_9RHOB</name>
<evidence type="ECO:0008006" key="3">
    <source>
        <dbReference type="Google" id="ProtNLM"/>
    </source>
</evidence>
<dbReference type="EMBL" id="FTOG01000006">
    <property type="protein sequence ID" value="SIS87848.1"/>
    <property type="molecule type" value="Genomic_DNA"/>
</dbReference>